<dbReference type="GO" id="GO:0006935">
    <property type="term" value="P:chemotaxis"/>
    <property type="evidence" value="ECO:0007669"/>
    <property type="project" value="InterPro"/>
</dbReference>
<dbReference type="InterPro" id="IPR001610">
    <property type="entry name" value="PAC"/>
</dbReference>
<evidence type="ECO:0000313" key="7">
    <source>
        <dbReference type="EMBL" id="AIQ91429.1"/>
    </source>
</evidence>
<dbReference type="InterPro" id="IPR004090">
    <property type="entry name" value="Chemotax_Me-accpt_rcpt"/>
</dbReference>
<dbReference type="SUPFAM" id="SSF58104">
    <property type="entry name" value="Methyl-accepting chemotaxis protein (MCP) signaling domain"/>
    <property type="match status" value="1"/>
</dbReference>
<dbReference type="PROSITE" id="PS50112">
    <property type="entry name" value="PAS"/>
    <property type="match status" value="1"/>
</dbReference>
<organism evidence="7 8">
    <name type="scientific">Methylobacterium oryzae CBMB20</name>
    <dbReference type="NCBI Taxonomy" id="693986"/>
    <lineage>
        <taxon>Bacteria</taxon>
        <taxon>Pseudomonadati</taxon>
        <taxon>Pseudomonadota</taxon>
        <taxon>Alphaproteobacteria</taxon>
        <taxon>Hyphomicrobiales</taxon>
        <taxon>Methylobacteriaceae</taxon>
        <taxon>Methylobacterium</taxon>
    </lineage>
</organism>
<reference evidence="7 8" key="1">
    <citation type="journal article" date="2014" name="PLoS ONE">
        <title>Genome Information of Methylobacterium oryzae, a Plant-Probiotic Methylotroph in the Phyllosphere.</title>
        <authorList>
            <person name="Kwak M.J."/>
            <person name="Jeong H."/>
            <person name="Madhaiyan M."/>
            <person name="Lee Y."/>
            <person name="Sa T.M."/>
            <person name="Oh T.K."/>
            <person name="Kim J.F."/>
        </authorList>
    </citation>
    <scope>NUCLEOTIDE SEQUENCE [LARGE SCALE GENOMIC DNA]</scope>
    <source>
        <strain evidence="7 8">CBMB20</strain>
    </source>
</reference>
<feature type="domain" description="PAS" evidence="5">
    <location>
        <begin position="147"/>
        <end position="188"/>
    </location>
</feature>
<dbReference type="eggNOG" id="COG0840">
    <property type="taxonomic scope" value="Bacteria"/>
</dbReference>
<dbReference type="InterPro" id="IPR000014">
    <property type="entry name" value="PAS"/>
</dbReference>
<dbReference type="Gene3D" id="1.10.287.950">
    <property type="entry name" value="Methyl-accepting chemotaxis protein"/>
    <property type="match status" value="1"/>
</dbReference>
<dbReference type="PRINTS" id="PR00260">
    <property type="entry name" value="CHEMTRNSDUCR"/>
</dbReference>
<feature type="domain" description="Methyl-accepting transducer" evidence="4">
    <location>
        <begin position="256"/>
        <end position="482"/>
    </location>
</feature>
<dbReference type="Proteomes" id="UP000029492">
    <property type="component" value="Chromosome"/>
</dbReference>
<dbReference type="InterPro" id="IPR000700">
    <property type="entry name" value="PAS-assoc_C"/>
</dbReference>
<accession>A0A089QA41</accession>
<dbReference type="PROSITE" id="PS50111">
    <property type="entry name" value="CHEMOTAXIS_TRANSDUC_2"/>
    <property type="match status" value="1"/>
</dbReference>
<dbReference type="Gene3D" id="3.30.450.20">
    <property type="entry name" value="PAS domain"/>
    <property type="match status" value="2"/>
</dbReference>
<dbReference type="GO" id="GO:0016020">
    <property type="term" value="C:membrane"/>
    <property type="evidence" value="ECO:0007669"/>
    <property type="project" value="InterPro"/>
</dbReference>
<dbReference type="eggNOG" id="COG2202">
    <property type="taxonomic scope" value="Bacteria"/>
</dbReference>
<dbReference type="EMBL" id="CP003811">
    <property type="protein sequence ID" value="AIQ91429.1"/>
    <property type="molecule type" value="Genomic_DNA"/>
</dbReference>
<dbReference type="STRING" id="693986.MOC_3674"/>
<dbReference type="KEGG" id="mor:MOC_3674"/>
<dbReference type="PANTHER" id="PTHR32089">
    <property type="entry name" value="METHYL-ACCEPTING CHEMOTAXIS PROTEIN MCPB"/>
    <property type="match status" value="1"/>
</dbReference>
<evidence type="ECO:0000313" key="8">
    <source>
        <dbReference type="Proteomes" id="UP000029492"/>
    </source>
</evidence>
<evidence type="ECO:0000256" key="3">
    <source>
        <dbReference type="PROSITE-ProRule" id="PRU00284"/>
    </source>
</evidence>
<dbReference type="CDD" id="cd00130">
    <property type="entry name" value="PAS"/>
    <property type="match status" value="1"/>
</dbReference>
<evidence type="ECO:0000259" key="4">
    <source>
        <dbReference type="PROSITE" id="PS50111"/>
    </source>
</evidence>
<feature type="domain" description="PAC" evidence="6">
    <location>
        <begin position="206"/>
        <end position="258"/>
    </location>
</feature>
<dbReference type="InterPro" id="IPR035965">
    <property type="entry name" value="PAS-like_dom_sf"/>
</dbReference>
<dbReference type="HOGENOM" id="CLU_000445_107_26_5"/>
<keyword evidence="8" id="KW-1185">Reference proteome</keyword>
<evidence type="ECO:0000259" key="6">
    <source>
        <dbReference type="PROSITE" id="PS50113"/>
    </source>
</evidence>
<dbReference type="Pfam" id="PF00015">
    <property type="entry name" value="MCPsignal"/>
    <property type="match status" value="1"/>
</dbReference>
<dbReference type="InterPro" id="IPR013656">
    <property type="entry name" value="PAS_4"/>
</dbReference>
<dbReference type="SMART" id="SM00283">
    <property type="entry name" value="MA"/>
    <property type="match status" value="1"/>
</dbReference>
<dbReference type="SMART" id="SM00086">
    <property type="entry name" value="PAC"/>
    <property type="match status" value="1"/>
</dbReference>
<gene>
    <name evidence="7" type="ORF">MOC_3674</name>
</gene>
<protein>
    <submittedName>
        <fullName evidence="7">Methyl-accepting chemotaxis sensory transducer with Pas/Pac sensor</fullName>
    </submittedName>
</protein>
<dbReference type="AlphaFoldDB" id="A0A089QA41"/>
<dbReference type="GO" id="GO:0004888">
    <property type="term" value="F:transmembrane signaling receptor activity"/>
    <property type="evidence" value="ECO:0007669"/>
    <property type="project" value="InterPro"/>
</dbReference>
<comment type="similarity">
    <text evidence="2">Belongs to the methyl-accepting chemotaxis (MCP) protein family.</text>
</comment>
<proteinExistence type="inferred from homology"/>
<dbReference type="PANTHER" id="PTHR32089:SF112">
    <property type="entry name" value="LYSOZYME-LIKE PROTEIN-RELATED"/>
    <property type="match status" value="1"/>
</dbReference>
<evidence type="ECO:0000256" key="1">
    <source>
        <dbReference type="ARBA" id="ARBA00023224"/>
    </source>
</evidence>
<dbReference type="SUPFAM" id="SSF55785">
    <property type="entry name" value="PYP-like sensor domain (PAS domain)"/>
    <property type="match status" value="1"/>
</dbReference>
<dbReference type="PROSITE" id="PS50113">
    <property type="entry name" value="PAC"/>
    <property type="match status" value="1"/>
</dbReference>
<evidence type="ECO:0000259" key="5">
    <source>
        <dbReference type="PROSITE" id="PS50112"/>
    </source>
</evidence>
<dbReference type="NCBIfam" id="TIGR00229">
    <property type="entry name" value="sensory_box"/>
    <property type="match status" value="1"/>
</dbReference>
<name>A0A089QA41_9HYPH</name>
<evidence type="ECO:0000256" key="2">
    <source>
        <dbReference type="ARBA" id="ARBA00029447"/>
    </source>
</evidence>
<keyword evidence="1 3" id="KW-0807">Transducer</keyword>
<sequence length="493" mass="53418">MNWIRKIRSAGNTSEIAALAALRTNVMIADAAMNITYMNPALTRFMQEAEADLKAELPRFDAAKLIGSNIDIFHKDPSHQRRMLAALDRPHEATIRVGKRVFDLLVTPLSDGGQRIGFVVEWADAQERLLNLDFSSQIAAISRSQAVIEFQSDGTIVTANHNFLDLMGYRLEEVRGQHHSLFVEPETRASREYHEFWDRLRKGEYQAAQFKRLARDGRPIWIEGSYNPILDRHGRVAKIVKFATDVTEDVKRLTELKVLIDENFAEVDRAVGRSNEESEQARIAAGKTSDSVQSVAAAAEELAHSVNEIAASMSKARATSDEAHQQTQAAGDLTQKLSDTATAMSGIVGLIQNIASQINLLALNATIESARAGEAGRGFAVVAQEVKNLANQASRATDQIAGEIGNVQSVSAQVVGSLQTILTSVETMRDYVVRTAAAVEEQSVVTQDMSANMQDAAGAVGAIAQNIGAIAQAVGSVSQAVETTKGAARVLAR</sequence>
<dbReference type="InterPro" id="IPR004089">
    <property type="entry name" value="MCPsignal_dom"/>
</dbReference>
<dbReference type="RefSeq" id="WP_043758575.1">
    <property type="nucleotide sequence ID" value="NZ_CP003811.1"/>
</dbReference>
<dbReference type="GO" id="GO:0007165">
    <property type="term" value="P:signal transduction"/>
    <property type="evidence" value="ECO:0007669"/>
    <property type="project" value="UniProtKB-KW"/>
</dbReference>
<dbReference type="Pfam" id="PF08448">
    <property type="entry name" value="PAS_4"/>
    <property type="match status" value="1"/>
</dbReference>